<reference evidence="2 3" key="1">
    <citation type="submission" date="2015-09" db="EMBL/GenBank/DDBJ databases">
        <title>Host preference determinants of Valsa canker pathogens revealed by comparative genomics.</title>
        <authorList>
            <person name="Yin Z."/>
            <person name="Huang L."/>
        </authorList>
    </citation>
    <scope>NUCLEOTIDE SEQUENCE [LARGE SCALE GENOMIC DNA]</scope>
    <source>
        <strain evidence="2 3">03-1</strain>
    </source>
</reference>
<dbReference type="STRING" id="356882.A0A423WGC9"/>
<accession>A0A423WGC9</accession>
<name>A0A423WGC9_9PEZI</name>
<comment type="caution">
    <text evidence="2">The sequence shown here is derived from an EMBL/GenBank/DDBJ whole genome shotgun (WGS) entry which is preliminary data.</text>
</comment>
<evidence type="ECO:0000313" key="3">
    <source>
        <dbReference type="Proteomes" id="UP000283895"/>
    </source>
</evidence>
<feature type="domain" description="BTB" evidence="1">
    <location>
        <begin position="19"/>
        <end position="86"/>
    </location>
</feature>
<gene>
    <name evidence="2" type="ORF">VMCG_06054</name>
</gene>
<keyword evidence="3" id="KW-1185">Reference proteome</keyword>
<dbReference type="PROSITE" id="PS50097">
    <property type="entry name" value="BTB"/>
    <property type="match status" value="1"/>
</dbReference>
<dbReference type="Gene3D" id="3.30.710.10">
    <property type="entry name" value="Potassium Channel Kv1.1, Chain A"/>
    <property type="match status" value="1"/>
</dbReference>
<sequence>MLTRLARDNLKLLESGILSDVTIVCKKRVWKAHKVILCARSEWFTKALTGNWKESIDGKITFDDMDPDTMDIVLKYLYSDVISLITEDENLKLEAYVHLWIHADFFQLDLLKYEALEGLRESFVDTACQLWTFRVVKRMLQRSKIGWIHDKAENLELFNDHLIHAVKLAYGNPAAREIQKTLTACVYALSTDIAKGDHLKPCIAQNPDFKADLLAILAGMQFDTEFRETKASDILEIRRLGREWKCEDCDCTLETKPKKTQMVIVNPMSMGKNGWCLDCGREKLESCIEDVVKLM</sequence>
<dbReference type="OrthoDB" id="6359816at2759"/>
<dbReference type="InterPro" id="IPR000210">
    <property type="entry name" value="BTB/POZ_dom"/>
</dbReference>
<dbReference type="InterPro" id="IPR011333">
    <property type="entry name" value="SKP1/BTB/POZ_sf"/>
</dbReference>
<dbReference type="EMBL" id="LKEA01000017">
    <property type="protein sequence ID" value="ROW02417.1"/>
    <property type="molecule type" value="Genomic_DNA"/>
</dbReference>
<evidence type="ECO:0000313" key="2">
    <source>
        <dbReference type="EMBL" id="ROW02417.1"/>
    </source>
</evidence>
<dbReference type="SMART" id="SM00225">
    <property type="entry name" value="BTB"/>
    <property type="match status" value="1"/>
</dbReference>
<dbReference type="Pfam" id="PF00651">
    <property type="entry name" value="BTB"/>
    <property type="match status" value="1"/>
</dbReference>
<dbReference type="CDD" id="cd18186">
    <property type="entry name" value="BTB_POZ_ZBTB_KLHL-like"/>
    <property type="match status" value="1"/>
</dbReference>
<dbReference type="AlphaFoldDB" id="A0A423WGC9"/>
<protein>
    <recommendedName>
        <fullName evidence="1">BTB domain-containing protein</fullName>
    </recommendedName>
</protein>
<dbReference type="PANTHER" id="PTHR24413">
    <property type="entry name" value="SPECKLE-TYPE POZ PROTEIN"/>
    <property type="match status" value="1"/>
</dbReference>
<proteinExistence type="predicted"/>
<dbReference type="SUPFAM" id="SSF54695">
    <property type="entry name" value="POZ domain"/>
    <property type="match status" value="1"/>
</dbReference>
<organism evidence="2 3">
    <name type="scientific">Cytospora schulzeri</name>
    <dbReference type="NCBI Taxonomy" id="448051"/>
    <lineage>
        <taxon>Eukaryota</taxon>
        <taxon>Fungi</taxon>
        <taxon>Dikarya</taxon>
        <taxon>Ascomycota</taxon>
        <taxon>Pezizomycotina</taxon>
        <taxon>Sordariomycetes</taxon>
        <taxon>Sordariomycetidae</taxon>
        <taxon>Diaporthales</taxon>
        <taxon>Cytosporaceae</taxon>
        <taxon>Cytospora</taxon>
    </lineage>
</organism>
<evidence type="ECO:0000259" key="1">
    <source>
        <dbReference type="PROSITE" id="PS50097"/>
    </source>
</evidence>
<dbReference type="Proteomes" id="UP000283895">
    <property type="component" value="Unassembled WGS sequence"/>
</dbReference>